<evidence type="ECO:0000256" key="3">
    <source>
        <dbReference type="ARBA" id="ARBA00022598"/>
    </source>
</evidence>
<name>A0A813HJE7_POLGL</name>
<dbReference type="Pfam" id="PF00612">
    <property type="entry name" value="IQ"/>
    <property type="match status" value="3"/>
</dbReference>
<dbReference type="Gene3D" id="1.20.5.190">
    <property type="match status" value="1"/>
</dbReference>
<dbReference type="GO" id="GO:0005737">
    <property type="term" value="C:cytoplasm"/>
    <property type="evidence" value="ECO:0007669"/>
    <property type="project" value="UniProtKB-SubCell"/>
</dbReference>
<dbReference type="EMBL" id="CAJNNW010001465">
    <property type="protein sequence ID" value="CAE8638633.1"/>
    <property type="molecule type" value="Genomic_DNA"/>
</dbReference>
<evidence type="ECO:0008006" key="9">
    <source>
        <dbReference type="Google" id="ProtNLM"/>
    </source>
</evidence>
<feature type="non-terminal residue" evidence="7">
    <location>
        <position position="1"/>
    </location>
</feature>
<reference evidence="7" key="1">
    <citation type="submission" date="2021-02" db="EMBL/GenBank/DDBJ databases">
        <authorList>
            <person name="Dougan E. K."/>
            <person name="Rhodes N."/>
            <person name="Thang M."/>
            <person name="Chan C."/>
        </authorList>
    </citation>
    <scope>NUCLEOTIDE SEQUENCE</scope>
</reference>
<organism evidence="7 8">
    <name type="scientific">Polarella glacialis</name>
    <name type="common">Dinoflagellate</name>
    <dbReference type="NCBI Taxonomy" id="89957"/>
    <lineage>
        <taxon>Eukaryota</taxon>
        <taxon>Sar</taxon>
        <taxon>Alveolata</taxon>
        <taxon>Dinophyceae</taxon>
        <taxon>Suessiales</taxon>
        <taxon>Suessiaceae</taxon>
        <taxon>Polarella</taxon>
    </lineage>
</organism>
<proteinExistence type="predicted"/>
<dbReference type="PROSITE" id="PS50096">
    <property type="entry name" value="IQ"/>
    <property type="match status" value="5"/>
</dbReference>
<dbReference type="PANTHER" id="PTHR45870">
    <property type="entry name" value="TUBULIN MONOGLYCYLASE TTLL3"/>
    <property type="match status" value="1"/>
</dbReference>
<evidence type="ECO:0000313" key="7">
    <source>
        <dbReference type="EMBL" id="CAE8638633.1"/>
    </source>
</evidence>
<evidence type="ECO:0000256" key="1">
    <source>
        <dbReference type="ARBA" id="ARBA00004496"/>
    </source>
</evidence>
<dbReference type="Pfam" id="PF03133">
    <property type="entry name" value="TTL"/>
    <property type="match status" value="1"/>
</dbReference>
<dbReference type="InterPro" id="IPR004344">
    <property type="entry name" value="TTL/TTLL_fam"/>
</dbReference>
<comment type="caution">
    <text evidence="7">The sequence shown here is derived from an EMBL/GenBank/DDBJ whole genome shotgun (WGS) entry which is preliminary data.</text>
</comment>
<protein>
    <recommendedName>
        <fullName evidence="9">Tubulin--tyrosine ligase-like protein 9</fullName>
    </recommendedName>
</protein>
<dbReference type="GO" id="GO:0015630">
    <property type="term" value="C:microtubule cytoskeleton"/>
    <property type="evidence" value="ECO:0007669"/>
    <property type="project" value="TreeGrafter"/>
</dbReference>
<dbReference type="GO" id="GO:0070736">
    <property type="term" value="F:protein-glycine ligase activity, initiating"/>
    <property type="evidence" value="ECO:0007669"/>
    <property type="project" value="TreeGrafter"/>
</dbReference>
<dbReference type="PROSITE" id="PS51221">
    <property type="entry name" value="TTL"/>
    <property type="match status" value="1"/>
</dbReference>
<evidence type="ECO:0000256" key="4">
    <source>
        <dbReference type="ARBA" id="ARBA00022741"/>
    </source>
</evidence>
<keyword evidence="4" id="KW-0547">Nucleotide-binding</keyword>
<feature type="compositionally biased region" description="Basic and acidic residues" evidence="6">
    <location>
        <begin position="885"/>
        <end position="911"/>
    </location>
</feature>
<dbReference type="InterPro" id="IPR051437">
    <property type="entry name" value="TTLL_monoglycylase"/>
</dbReference>
<evidence type="ECO:0000256" key="2">
    <source>
        <dbReference type="ARBA" id="ARBA00022490"/>
    </source>
</evidence>
<accession>A0A813HJE7</accession>
<evidence type="ECO:0000256" key="5">
    <source>
        <dbReference type="ARBA" id="ARBA00022840"/>
    </source>
</evidence>
<dbReference type="GO" id="GO:0005524">
    <property type="term" value="F:ATP binding"/>
    <property type="evidence" value="ECO:0007669"/>
    <property type="project" value="UniProtKB-KW"/>
</dbReference>
<dbReference type="Gene3D" id="3.30.470.20">
    <property type="entry name" value="ATP-grasp fold, B domain"/>
    <property type="match status" value="1"/>
</dbReference>
<keyword evidence="3" id="KW-0436">Ligase</keyword>
<keyword evidence="5" id="KW-0067">ATP-binding</keyword>
<dbReference type="Proteomes" id="UP000626109">
    <property type="component" value="Unassembled WGS sequence"/>
</dbReference>
<dbReference type="PANTHER" id="PTHR45870:SF2">
    <property type="entry name" value="TUBULIN MONOGLYCYLASE TTLL3"/>
    <property type="match status" value="1"/>
</dbReference>
<dbReference type="AlphaFoldDB" id="A0A813HJE7"/>
<feature type="region of interest" description="Disordered" evidence="6">
    <location>
        <begin position="804"/>
        <end position="855"/>
    </location>
</feature>
<keyword evidence="2" id="KW-0963">Cytoplasm</keyword>
<feature type="region of interest" description="Disordered" evidence="6">
    <location>
        <begin position="882"/>
        <end position="911"/>
    </location>
</feature>
<feature type="compositionally biased region" description="Low complexity" evidence="6">
    <location>
        <begin position="817"/>
        <end position="844"/>
    </location>
</feature>
<evidence type="ECO:0000313" key="8">
    <source>
        <dbReference type="Proteomes" id="UP000626109"/>
    </source>
</evidence>
<dbReference type="InterPro" id="IPR000048">
    <property type="entry name" value="IQ_motif_EF-hand-BS"/>
</dbReference>
<dbReference type="SMART" id="SM00015">
    <property type="entry name" value="IQ"/>
    <property type="match status" value="7"/>
</dbReference>
<gene>
    <name evidence="7" type="ORF">PGLA2088_LOCUS1863</name>
</gene>
<comment type="subcellular location">
    <subcellularLocation>
        <location evidence="1">Cytoplasm</location>
    </subcellularLocation>
</comment>
<sequence length="911" mass="104894">PGWIENQTAGSALWNVKWCTTDCDDDYRSLQDGDLYNHFQHNRELTTKVGLQRSLQLLACDEKVDIDSFFPRSYDLSLSSEREDFILDFRRSAAVNVLRHHERLRTTTPDEKSSLTGYMFNVDILRMSTSILKQWLQDLDGSFFQEEHEPQLLGDIDWDALVCYSQLSTSQLCGCRGLEQVEEGVFRRRKRGCGYTSSGDAVGGTQEQKAAAAPWTCPEFASHCWLASAGSALGPIEAAAHAALAQLESKWPQGGLQGPMNAWIVKPGTNSKGYGIECMQSLPEILHHCTNVGNRVVQKYIERPLLLFSGRKFDIRQWVLVKSFQPLKAYMYSECYLRLCNNPFDLGNLSDRQSHISNWEINKGGRHVTDGAVASLCDFQSELAEITGRKDFWEQELQPKVGDIILKCLRAVQHKVVQRILGRTLNFRAERRLDAAWRRVEAQQLLQRLARGFLGRLGARRRRHVVARRRSALLIQRWVRRSLSRFRAIRRRRGLAAVALQCTARSFLASISLRQLWWSRVATNLQTAWRGYLGRLSARALRQQRAVVKIQRAWLAWARRRRTRERLAAARLQRAARHWHSERRRKRFHQAVCQGAGGLSLAIAMAKWRRRHELAIAHEACQAVQLHWRAYRVQRRKLLSLCNECMRSWQRRSAAAAAAALQVQRWLRGMWARLRAARCCEAAEQIQAAWRARRARRARQQSLRRAACRLQRRWRALRRRRNDESNAAVLLQAFARGMLARKDARERRRFLKLKEKWKAAAISAATVKELSSALLIQAAWRGLLGRRSAQLRRRFLERRSRWHACLAPDSPPPPPAAAAAADSPPQPPQQQQQPQQPQQQQQQQQPPPVARQLSEETPHSALLRLPLHLLRAERVDDLVLIAPASHRETAKRPPRDAEGYRPRERCRSARR</sequence>
<evidence type="ECO:0000256" key="6">
    <source>
        <dbReference type="SAM" id="MobiDB-lite"/>
    </source>
</evidence>